<dbReference type="OrthoDB" id="1855290at2"/>
<evidence type="ECO:0000313" key="2">
    <source>
        <dbReference type="Proteomes" id="UP000071561"/>
    </source>
</evidence>
<protein>
    <submittedName>
        <fullName evidence="1">Uncharacterized protein</fullName>
    </submittedName>
</protein>
<accession>A0A127VBD6</accession>
<proteinExistence type="predicted"/>
<dbReference type="AlphaFoldDB" id="A0A127VBD6"/>
<organism evidence="1 2">
    <name type="scientific">Pedobacter cryoconitis</name>
    <dbReference type="NCBI Taxonomy" id="188932"/>
    <lineage>
        <taxon>Bacteria</taxon>
        <taxon>Pseudomonadati</taxon>
        <taxon>Bacteroidota</taxon>
        <taxon>Sphingobacteriia</taxon>
        <taxon>Sphingobacteriales</taxon>
        <taxon>Sphingobacteriaceae</taxon>
        <taxon>Pedobacter</taxon>
    </lineage>
</organism>
<gene>
    <name evidence="1" type="ORF">AY601_1566</name>
</gene>
<dbReference type="PATRIC" id="fig|188932.3.peg.1629"/>
<evidence type="ECO:0000313" key="1">
    <source>
        <dbReference type="EMBL" id="AMP98481.1"/>
    </source>
</evidence>
<sequence length="274" mass="31882">MDIVKIPKKLRDVLDTLRSGQIESGLAQLAEIAAFEPQKAIVLAEFNYFSSNDELAMANDEKALPFDEQWYAGNILSEHFFAYTHAAISNNHQKRAENFYKTYLAKKKESDLEDHRFNTYKHQVSQHLAKLKGKKNLTIDPAPLQIITNGKEMPDFIAQLKKYRPKLTHDSLKGAEYLLGFMFEEGNTDESLAYYEKYAEELTNEDSHLHAARLFLLAGEHEKSKTAIRSYVKIWYPVEYIQITPMRLWEFEDLYPILTKEFKEEILRIPKAKP</sequence>
<keyword evidence="2" id="KW-1185">Reference proteome</keyword>
<dbReference type="RefSeq" id="WP_068398808.1">
    <property type="nucleotide sequence ID" value="NZ_CP014504.1"/>
</dbReference>
<reference evidence="1 2" key="1">
    <citation type="submission" date="2016-03" db="EMBL/GenBank/DDBJ databases">
        <title>Complete genome sequence of Pedobacter cryoconitis PAMC 27485.</title>
        <authorList>
            <person name="Lee J."/>
            <person name="Kim O.-S."/>
        </authorList>
    </citation>
    <scope>NUCLEOTIDE SEQUENCE [LARGE SCALE GENOMIC DNA]</scope>
    <source>
        <strain evidence="1 2">PAMC 27485</strain>
    </source>
</reference>
<dbReference type="Proteomes" id="UP000071561">
    <property type="component" value="Chromosome"/>
</dbReference>
<dbReference type="EMBL" id="CP014504">
    <property type="protein sequence ID" value="AMP98481.1"/>
    <property type="molecule type" value="Genomic_DNA"/>
</dbReference>
<dbReference type="KEGG" id="pcm:AY601_1566"/>
<name>A0A127VBD6_9SPHI</name>